<dbReference type="WBParaSite" id="TCNE_0001943801-mRNA-1">
    <property type="protein sequence ID" value="TCNE_0001943801-mRNA-1"/>
    <property type="gene ID" value="TCNE_0001943801"/>
</dbReference>
<reference evidence="3" key="1">
    <citation type="submission" date="2016-06" db="UniProtKB">
        <authorList>
            <consortium name="WormBaseParasite"/>
        </authorList>
    </citation>
    <scope>IDENTIFICATION</scope>
</reference>
<dbReference type="EMBL" id="UYWY01026902">
    <property type="protein sequence ID" value="VDM50755.1"/>
    <property type="molecule type" value="Genomic_DNA"/>
</dbReference>
<accession>A0A183VFB4</accession>
<dbReference type="AlphaFoldDB" id="A0A183VFB4"/>
<organism evidence="2 3">
    <name type="scientific">Toxocara canis</name>
    <name type="common">Canine roundworm</name>
    <dbReference type="NCBI Taxonomy" id="6265"/>
    <lineage>
        <taxon>Eukaryota</taxon>
        <taxon>Metazoa</taxon>
        <taxon>Ecdysozoa</taxon>
        <taxon>Nematoda</taxon>
        <taxon>Chromadorea</taxon>
        <taxon>Rhabditida</taxon>
        <taxon>Spirurina</taxon>
        <taxon>Ascaridomorpha</taxon>
        <taxon>Ascaridoidea</taxon>
        <taxon>Toxocaridae</taxon>
        <taxon>Toxocara</taxon>
    </lineage>
</organism>
<keyword evidence="2" id="KW-1185">Reference proteome</keyword>
<gene>
    <name evidence="1" type="ORF">TCNE_LOCUS19434</name>
</gene>
<dbReference type="Proteomes" id="UP000050794">
    <property type="component" value="Unassembled WGS sequence"/>
</dbReference>
<name>A0A183VFB4_TOXCA</name>
<reference evidence="1 2" key="2">
    <citation type="submission" date="2018-11" db="EMBL/GenBank/DDBJ databases">
        <authorList>
            <consortium name="Pathogen Informatics"/>
        </authorList>
    </citation>
    <scope>NUCLEOTIDE SEQUENCE [LARGE SCALE GENOMIC DNA]</scope>
</reference>
<protein>
    <submittedName>
        <fullName evidence="3">Tetraacyldisaccharide 4'-kinase</fullName>
    </submittedName>
</protein>
<proteinExistence type="predicted"/>
<sequence>MVWLASTTVSRLRFTGRIFYSLPERHAPISVPGLLQAVDRKIAQQCLIRTLPAEMEGKMNRRPLLDVSGDSLDILRPTDFLHKSVAKA</sequence>
<evidence type="ECO:0000313" key="2">
    <source>
        <dbReference type="Proteomes" id="UP000050794"/>
    </source>
</evidence>
<evidence type="ECO:0000313" key="3">
    <source>
        <dbReference type="WBParaSite" id="TCNE_0001943801-mRNA-1"/>
    </source>
</evidence>
<evidence type="ECO:0000313" key="1">
    <source>
        <dbReference type="EMBL" id="VDM50755.1"/>
    </source>
</evidence>